<dbReference type="PANTHER" id="PTHR43557:SF2">
    <property type="entry name" value="RIESKE DOMAIN-CONTAINING PROTEIN-RELATED"/>
    <property type="match status" value="1"/>
</dbReference>
<dbReference type="AlphaFoldDB" id="A0A1U9K084"/>
<dbReference type="GO" id="GO:0005737">
    <property type="term" value="C:cytoplasm"/>
    <property type="evidence" value="ECO:0007669"/>
    <property type="project" value="TreeGrafter"/>
</dbReference>
<organism evidence="7 8">
    <name type="scientific">Paenalcaligenes hominis</name>
    <dbReference type="NCBI Taxonomy" id="643674"/>
    <lineage>
        <taxon>Bacteria</taxon>
        <taxon>Pseudomonadati</taxon>
        <taxon>Pseudomonadota</taxon>
        <taxon>Betaproteobacteria</taxon>
        <taxon>Burkholderiales</taxon>
        <taxon>Alcaligenaceae</taxon>
        <taxon>Paenalcaligenes</taxon>
    </lineage>
</organism>
<evidence type="ECO:0000256" key="3">
    <source>
        <dbReference type="ARBA" id="ARBA00022827"/>
    </source>
</evidence>
<sequence length="407" mass="43866">MITNEKIVIVGAGHAGGTVAALLRQHGVTSAITLIGDEPFLPYQRPPLSKGWLQGHMSENDLLLKPAAFYEQKHIECVTGVKVIGVNHQKHELYLNNGETVSYGHLILACGAQARKLEVEGSQLNGVYSLRAIGDAEKIRIALRKSQHLVIIGGGFIGLELAAFARGLGIKVTLLEREDRLLKRLASNELSEHLAQLHQANGVDIRYNVQVQALVGQTDVQGVELHEAGVIACDTVLAGIGSSVDLSLALQAKLQCEQGVIVDATAQTSQEHISAIGDMTQRPVLGLTTTLRLESVPSALEQAKQVALRLAGKAAPAPEVPWFWSDQYDRKIQVAGLIQNSEKAVVYQDPDSGGFSVLHFAKSCLVAMECVQAPRHFMMARKAIAQAKPIDLNLFNSAETPLASVLQ</sequence>
<dbReference type="InterPro" id="IPR016156">
    <property type="entry name" value="FAD/NAD-linked_Rdtase_dimer_sf"/>
</dbReference>
<dbReference type="InterPro" id="IPR028202">
    <property type="entry name" value="Reductase_C"/>
</dbReference>
<proteinExistence type="predicted"/>
<name>A0A1U9K084_9BURK</name>
<dbReference type="SUPFAM" id="SSF55424">
    <property type="entry name" value="FAD/NAD-linked reductases, dimerisation (C-terminal) domain"/>
    <property type="match status" value="1"/>
</dbReference>
<dbReference type="Proteomes" id="UP000189369">
    <property type="component" value="Chromosome"/>
</dbReference>
<dbReference type="InterPro" id="IPR036188">
    <property type="entry name" value="FAD/NAD-bd_sf"/>
</dbReference>
<accession>A0A1U9K084</accession>
<dbReference type="Gene3D" id="3.50.50.60">
    <property type="entry name" value="FAD/NAD(P)-binding domain"/>
    <property type="match status" value="2"/>
</dbReference>
<dbReference type="EMBL" id="CP019697">
    <property type="protein sequence ID" value="AQS51455.1"/>
    <property type="molecule type" value="Genomic_DNA"/>
</dbReference>
<dbReference type="OrthoDB" id="9769238at2"/>
<dbReference type="STRING" id="643674.PAEH1_07615"/>
<keyword evidence="4" id="KW-0560">Oxidoreductase</keyword>
<evidence type="ECO:0000256" key="2">
    <source>
        <dbReference type="ARBA" id="ARBA00022630"/>
    </source>
</evidence>
<evidence type="ECO:0000313" key="8">
    <source>
        <dbReference type="Proteomes" id="UP000189369"/>
    </source>
</evidence>
<evidence type="ECO:0000256" key="1">
    <source>
        <dbReference type="ARBA" id="ARBA00001974"/>
    </source>
</evidence>
<dbReference type="Pfam" id="PF14759">
    <property type="entry name" value="Reductase_C"/>
    <property type="match status" value="1"/>
</dbReference>
<feature type="domain" description="FAD/NAD(P)-binding" evidence="5">
    <location>
        <begin position="6"/>
        <end position="303"/>
    </location>
</feature>
<keyword evidence="2" id="KW-0285">Flavoprotein</keyword>
<evidence type="ECO:0000256" key="4">
    <source>
        <dbReference type="ARBA" id="ARBA00023002"/>
    </source>
</evidence>
<evidence type="ECO:0000259" key="6">
    <source>
        <dbReference type="Pfam" id="PF14759"/>
    </source>
</evidence>
<feature type="domain" description="Reductase C-terminal" evidence="6">
    <location>
        <begin position="322"/>
        <end position="405"/>
    </location>
</feature>
<reference evidence="7 8" key="1">
    <citation type="submission" date="2017-01" db="EMBL/GenBank/DDBJ databases">
        <title>Complete Genome Sequence of Paenalcaligenes hominis, Isolated from a paraplegic Patient with neurogenic bladder.</title>
        <authorList>
            <person name="Mukhopadhyay R."/>
            <person name="Joaquin J."/>
            <person name="Hogue R."/>
            <person name="Kilaru A."/>
            <person name="Jospin G."/>
            <person name="Mars K."/>
            <person name="Eisen J.A."/>
            <person name="Chaturvedi V."/>
        </authorList>
    </citation>
    <scope>NUCLEOTIDE SEQUENCE [LARGE SCALE GENOMIC DNA]</scope>
    <source>
        <strain evidence="7 8">15S00501</strain>
    </source>
</reference>
<dbReference type="Pfam" id="PF07992">
    <property type="entry name" value="Pyr_redox_2"/>
    <property type="match status" value="1"/>
</dbReference>
<dbReference type="KEGG" id="phn:PAEH1_07615"/>
<gene>
    <name evidence="7" type="ORF">PAEH1_07615</name>
</gene>
<protein>
    <recommendedName>
        <fullName evidence="9">Ferredoxin reductase</fullName>
    </recommendedName>
</protein>
<dbReference type="PRINTS" id="PR00411">
    <property type="entry name" value="PNDRDTASEI"/>
</dbReference>
<comment type="cofactor">
    <cofactor evidence="1">
        <name>FAD</name>
        <dbReference type="ChEBI" id="CHEBI:57692"/>
    </cofactor>
</comment>
<evidence type="ECO:0008006" key="9">
    <source>
        <dbReference type="Google" id="ProtNLM"/>
    </source>
</evidence>
<evidence type="ECO:0000259" key="5">
    <source>
        <dbReference type="Pfam" id="PF07992"/>
    </source>
</evidence>
<evidence type="ECO:0000313" key="7">
    <source>
        <dbReference type="EMBL" id="AQS51455.1"/>
    </source>
</evidence>
<dbReference type="GO" id="GO:0016651">
    <property type="term" value="F:oxidoreductase activity, acting on NAD(P)H"/>
    <property type="evidence" value="ECO:0007669"/>
    <property type="project" value="TreeGrafter"/>
</dbReference>
<dbReference type="PRINTS" id="PR00368">
    <property type="entry name" value="FADPNR"/>
</dbReference>
<dbReference type="SUPFAM" id="SSF51905">
    <property type="entry name" value="FAD/NAD(P)-binding domain"/>
    <property type="match status" value="2"/>
</dbReference>
<dbReference type="Gene3D" id="3.30.390.30">
    <property type="match status" value="1"/>
</dbReference>
<keyword evidence="3" id="KW-0274">FAD</keyword>
<dbReference type="PANTHER" id="PTHR43557">
    <property type="entry name" value="APOPTOSIS-INDUCING FACTOR 1"/>
    <property type="match status" value="1"/>
</dbReference>
<dbReference type="InterPro" id="IPR050446">
    <property type="entry name" value="FAD-oxidoreductase/Apoptosis"/>
</dbReference>
<dbReference type="InterPro" id="IPR023753">
    <property type="entry name" value="FAD/NAD-binding_dom"/>
</dbReference>